<comment type="caution">
    <text evidence="3">The sequence shown here is derived from an EMBL/GenBank/DDBJ whole genome shotgun (WGS) entry which is preliminary data.</text>
</comment>
<organism evidence="3">
    <name type="scientific">Salmonella newport</name>
    <dbReference type="NCBI Taxonomy" id="108619"/>
    <lineage>
        <taxon>Bacteria</taxon>
        <taxon>Pseudomonadati</taxon>
        <taxon>Pseudomonadota</taxon>
        <taxon>Gammaproteobacteria</taxon>
        <taxon>Enterobacterales</taxon>
        <taxon>Enterobacteriaceae</taxon>
        <taxon>Salmonella</taxon>
    </lineage>
</organism>
<dbReference type="InterPro" id="IPR035421">
    <property type="entry name" value="Terminase_6C"/>
</dbReference>
<protein>
    <submittedName>
        <fullName evidence="3">Terminase</fullName>
    </submittedName>
</protein>
<name>A0A5V7UKJ6_SALNE</name>
<reference evidence="3" key="1">
    <citation type="submission" date="2018-06" db="EMBL/GenBank/DDBJ databases">
        <authorList>
            <person name="Ashton P.M."/>
            <person name="Dallman T."/>
            <person name="Nair S."/>
            <person name="De Pinna E."/>
            <person name="Peters T."/>
            <person name="Grant K."/>
        </authorList>
    </citation>
    <scope>NUCLEOTIDE SEQUENCE</scope>
    <source>
        <strain evidence="3">428176</strain>
    </source>
</reference>
<evidence type="ECO:0000259" key="2">
    <source>
        <dbReference type="Pfam" id="PF17289"/>
    </source>
</evidence>
<gene>
    <name evidence="3" type="ORF">DNY22_22540</name>
</gene>
<feature type="domain" description="Terminase large subunit gp17-like C-terminal" evidence="2">
    <location>
        <begin position="5"/>
        <end position="88"/>
    </location>
</feature>
<dbReference type="Pfam" id="PF17289">
    <property type="entry name" value="Terminase_6C"/>
    <property type="match status" value="1"/>
</dbReference>
<dbReference type="AlphaFoldDB" id="A0A5V7UKJ6"/>
<dbReference type="EMBL" id="AAHEGY010000023">
    <property type="protein sequence ID" value="EBV1360113.1"/>
    <property type="molecule type" value="Genomic_DNA"/>
</dbReference>
<accession>A0A5V7UKJ6</accession>
<dbReference type="Gene3D" id="3.30.420.240">
    <property type="match status" value="1"/>
</dbReference>
<evidence type="ECO:0000313" key="3">
    <source>
        <dbReference type="EMBL" id="EBV1360113.1"/>
    </source>
</evidence>
<evidence type="ECO:0000256" key="1">
    <source>
        <dbReference type="ARBA" id="ARBA00022612"/>
    </source>
</evidence>
<sequence length="108" mass="12258">DVQHFAMRQAVAIRYGVETKNRLVMKMIDVIEDNRVEWDKEKTEIAASFMTIRRTSTASGNAMTFVADRTAETGHADSFWAIAHAIDNEPLNFENQRKSRWGNLGKAA</sequence>
<feature type="non-terminal residue" evidence="3">
    <location>
        <position position="1"/>
    </location>
</feature>
<keyword evidence="1" id="KW-1188">Viral release from host cell</keyword>
<proteinExistence type="predicted"/>